<evidence type="ECO:0000313" key="2">
    <source>
        <dbReference type="Proteomes" id="UP000018719"/>
    </source>
</evidence>
<reference evidence="1 2" key="1">
    <citation type="submission" date="2013-05" db="EMBL/GenBank/DDBJ databases">
        <authorList>
            <person name="Harkins D.M."/>
            <person name="Durkin A.S."/>
            <person name="Brinkac L.M."/>
            <person name="Haft D.H."/>
            <person name="Selengut J.D."/>
            <person name="Sanka R."/>
            <person name="DePew J."/>
            <person name="Purushe J."/>
            <person name="Hartskeerl R.A."/>
            <person name="Ahmed A."/>
            <person name="van der Linden H."/>
            <person name="Goris M.G.A."/>
            <person name="Vinetz J.M."/>
            <person name="Sutton G.G."/>
            <person name="Nierman W.C."/>
            <person name="Fouts D.E."/>
        </authorList>
    </citation>
    <scope>NUCLEOTIDE SEQUENCE [LARGE SCALE GENOMIC DNA]</scope>
    <source>
        <strain evidence="1 2">10</strain>
    </source>
</reference>
<protein>
    <submittedName>
        <fullName evidence="1">Uncharacterized protein</fullName>
    </submittedName>
</protein>
<proteinExistence type="predicted"/>
<sequence length="61" mass="7453">MYTRNETCSLCENRKNKTIFVENGIPIVRCLVCNHVYSTYKQEEHFEKYWDVGEIEYDLNW</sequence>
<organism evidence="1 2">
    <name type="scientific">Leptospira inadai serovar Lyme str. 10</name>
    <dbReference type="NCBI Taxonomy" id="1049790"/>
    <lineage>
        <taxon>Bacteria</taxon>
        <taxon>Pseudomonadati</taxon>
        <taxon>Spirochaetota</taxon>
        <taxon>Spirochaetia</taxon>
        <taxon>Leptospirales</taxon>
        <taxon>Leptospiraceae</taxon>
        <taxon>Leptospira</taxon>
    </lineage>
</organism>
<dbReference type="STRING" id="1049790.LEP1GSC047_0184"/>
<accession>V6HF81</accession>
<name>V6HF81_9LEPT</name>
<dbReference type="EMBL" id="AHMM02000002">
    <property type="protein sequence ID" value="EQA38932.1"/>
    <property type="molecule type" value="Genomic_DNA"/>
</dbReference>
<dbReference type="Proteomes" id="UP000018719">
    <property type="component" value="Unassembled WGS sequence"/>
</dbReference>
<comment type="caution">
    <text evidence="1">The sequence shown here is derived from an EMBL/GenBank/DDBJ whole genome shotgun (WGS) entry which is preliminary data.</text>
</comment>
<dbReference type="AlphaFoldDB" id="V6HF81"/>
<gene>
    <name evidence="1" type="ORF">LEP1GSC047_0184</name>
</gene>
<evidence type="ECO:0000313" key="1">
    <source>
        <dbReference type="EMBL" id="EQA38932.1"/>
    </source>
</evidence>